<organism evidence="1 2">
    <name type="scientific">Oidiodendron maius (strain Zn)</name>
    <dbReference type="NCBI Taxonomy" id="913774"/>
    <lineage>
        <taxon>Eukaryota</taxon>
        <taxon>Fungi</taxon>
        <taxon>Dikarya</taxon>
        <taxon>Ascomycota</taxon>
        <taxon>Pezizomycotina</taxon>
        <taxon>Leotiomycetes</taxon>
        <taxon>Leotiomycetes incertae sedis</taxon>
        <taxon>Myxotrichaceae</taxon>
        <taxon>Oidiodendron</taxon>
    </lineage>
</organism>
<gene>
    <name evidence="1" type="ORF">OIDMADRAFT_34639</name>
</gene>
<evidence type="ECO:0000313" key="1">
    <source>
        <dbReference type="EMBL" id="KIM94627.1"/>
    </source>
</evidence>
<name>A0A0C3CYA5_OIDMZ</name>
<accession>A0A0C3CYA5</accession>
<dbReference type="EMBL" id="KN832889">
    <property type="protein sequence ID" value="KIM94627.1"/>
    <property type="molecule type" value="Genomic_DNA"/>
</dbReference>
<dbReference type="InParanoid" id="A0A0C3CYA5"/>
<dbReference type="OrthoDB" id="3495520at2759"/>
<evidence type="ECO:0000313" key="2">
    <source>
        <dbReference type="Proteomes" id="UP000054321"/>
    </source>
</evidence>
<dbReference type="AlphaFoldDB" id="A0A0C3CYA5"/>
<dbReference type="HOGENOM" id="CLU_1034773_0_0_1"/>
<dbReference type="Proteomes" id="UP000054321">
    <property type="component" value="Unassembled WGS sequence"/>
</dbReference>
<reference evidence="1 2" key="1">
    <citation type="submission" date="2014-04" db="EMBL/GenBank/DDBJ databases">
        <authorList>
            <consortium name="DOE Joint Genome Institute"/>
            <person name="Kuo A."/>
            <person name="Martino E."/>
            <person name="Perotto S."/>
            <person name="Kohler A."/>
            <person name="Nagy L.G."/>
            <person name="Floudas D."/>
            <person name="Copeland A."/>
            <person name="Barry K.W."/>
            <person name="Cichocki N."/>
            <person name="Veneault-Fourrey C."/>
            <person name="LaButti K."/>
            <person name="Lindquist E.A."/>
            <person name="Lipzen A."/>
            <person name="Lundell T."/>
            <person name="Morin E."/>
            <person name="Murat C."/>
            <person name="Sun H."/>
            <person name="Tunlid A."/>
            <person name="Henrissat B."/>
            <person name="Grigoriev I.V."/>
            <person name="Hibbett D.S."/>
            <person name="Martin F."/>
            <person name="Nordberg H.P."/>
            <person name="Cantor M.N."/>
            <person name="Hua S.X."/>
        </authorList>
    </citation>
    <scope>NUCLEOTIDE SEQUENCE [LARGE SCALE GENOMIC DNA]</scope>
    <source>
        <strain evidence="1 2">Zn</strain>
    </source>
</reference>
<reference evidence="2" key="2">
    <citation type="submission" date="2015-01" db="EMBL/GenBank/DDBJ databases">
        <title>Evolutionary Origins and Diversification of the Mycorrhizal Mutualists.</title>
        <authorList>
            <consortium name="DOE Joint Genome Institute"/>
            <consortium name="Mycorrhizal Genomics Consortium"/>
            <person name="Kohler A."/>
            <person name="Kuo A."/>
            <person name="Nagy L.G."/>
            <person name="Floudas D."/>
            <person name="Copeland A."/>
            <person name="Barry K.W."/>
            <person name="Cichocki N."/>
            <person name="Veneault-Fourrey C."/>
            <person name="LaButti K."/>
            <person name="Lindquist E.A."/>
            <person name="Lipzen A."/>
            <person name="Lundell T."/>
            <person name="Morin E."/>
            <person name="Murat C."/>
            <person name="Riley R."/>
            <person name="Ohm R."/>
            <person name="Sun H."/>
            <person name="Tunlid A."/>
            <person name="Henrissat B."/>
            <person name="Grigoriev I.V."/>
            <person name="Hibbett D.S."/>
            <person name="Martin F."/>
        </authorList>
    </citation>
    <scope>NUCLEOTIDE SEQUENCE [LARGE SCALE GENOMIC DNA]</scope>
    <source>
        <strain evidence="2">Zn</strain>
    </source>
</reference>
<protein>
    <submittedName>
        <fullName evidence="1">Uncharacterized protein</fullName>
    </submittedName>
</protein>
<proteinExistence type="predicted"/>
<keyword evidence="2" id="KW-1185">Reference proteome</keyword>
<sequence length="269" mass="30267">MIKLVILYPLEDISSIADKCDTRFSVPSTQATYVVFQHNNIIDEFRNFLTLCPSNRRCRSTWAVYCHFARSLWVQERSCRAKDNPPGATKSFGGYRYKRQDKGVKWFTPEPLVNISQPKLEAFLRSYAKNTGLVTIYDACALLYLDCFLMYQALVSKGDSPSNLENVIRTPSANKGSLLTMTGSVQVKFGANSRLDQPYSFTSADSNFNGLVGDYWTAMNGLDNTRPQSFMAADHPVALNDLRVTEIIVWPRLPSVSSMSAMIVRTGHE</sequence>